<gene>
    <name evidence="3" type="ORF">QRT05_06860</name>
</gene>
<dbReference type="InterPro" id="IPR036291">
    <property type="entry name" value="NAD(P)-bd_dom_sf"/>
</dbReference>
<feature type="domain" description="Pyrroline-5-carboxylate reductase catalytic N-terminal" evidence="2">
    <location>
        <begin position="7"/>
        <end position="91"/>
    </location>
</feature>
<accession>A0ABT7S7Y1</accession>
<comment type="caution">
    <text evidence="3">The sequence shown here is derived from an EMBL/GenBank/DDBJ whole genome shotgun (WGS) entry which is preliminary data.</text>
</comment>
<protein>
    <submittedName>
        <fullName evidence="3">NAD(P)-binding domain-containing protein</fullName>
    </submittedName>
</protein>
<dbReference type="InterPro" id="IPR051267">
    <property type="entry name" value="STEAP_metalloreductase"/>
</dbReference>
<name>A0ABT7S7Y1_9CELL</name>
<keyword evidence="1" id="KW-0560">Oxidoreductase</keyword>
<evidence type="ECO:0000256" key="1">
    <source>
        <dbReference type="ARBA" id="ARBA00023002"/>
    </source>
</evidence>
<reference evidence="3 4" key="1">
    <citation type="submission" date="2023-06" db="EMBL/GenBank/DDBJ databases">
        <title>Cellulomonas sp. MW9 Whole genome sequence.</title>
        <authorList>
            <person name="Park S."/>
        </authorList>
    </citation>
    <scope>NUCLEOTIDE SEQUENCE [LARGE SCALE GENOMIC DNA]</scope>
    <source>
        <strain evidence="3 4">MW9</strain>
    </source>
</reference>
<dbReference type="Proteomes" id="UP001321453">
    <property type="component" value="Unassembled WGS sequence"/>
</dbReference>
<dbReference type="PANTHER" id="PTHR14239">
    <property type="entry name" value="DUDULIN-RELATED"/>
    <property type="match status" value="1"/>
</dbReference>
<dbReference type="Gene3D" id="3.40.50.720">
    <property type="entry name" value="NAD(P)-binding Rossmann-like Domain"/>
    <property type="match status" value="1"/>
</dbReference>
<dbReference type="PANTHER" id="PTHR14239:SF10">
    <property type="entry name" value="REDUCTASE"/>
    <property type="match status" value="1"/>
</dbReference>
<organism evidence="3 4">
    <name type="scientific">Cellulomonas edaphi</name>
    <dbReference type="NCBI Taxonomy" id="3053468"/>
    <lineage>
        <taxon>Bacteria</taxon>
        <taxon>Bacillati</taxon>
        <taxon>Actinomycetota</taxon>
        <taxon>Actinomycetes</taxon>
        <taxon>Micrococcales</taxon>
        <taxon>Cellulomonadaceae</taxon>
        <taxon>Cellulomonas</taxon>
    </lineage>
</organism>
<dbReference type="InterPro" id="IPR028939">
    <property type="entry name" value="P5C_Rdtase_cat_N"/>
</dbReference>
<proteinExistence type="predicted"/>
<dbReference type="SUPFAM" id="SSF51735">
    <property type="entry name" value="NAD(P)-binding Rossmann-fold domains"/>
    <property type="match status" value="1"/>
</dbReference>
<sequence>MVSSTNVTVVGAGSMGAAIAARLVQGGASVQVLARDAGKAAALPGVVPGAIGDPITGGIVVLALPYAAVGEVVARYADQLDGAVLVDLTNPVDFATFDSLVVPAGSSAAAEIAALAPGAAVLKAFNTTFAATLASGTVGAEPTTVLVAGDDADAKAAFTTAVEAGGLRVVDAGSLKRAHELEALGFLQMTLAAAGATSWSAGFALAR</sequence>
<keyword evidence="4" id="KW-1185">Reference proteome</keyword>
<evidence type="ECO:0000313" key="3">
    <source>
        <dbReference type="EMBL" id="MDM7831049.1"/>
    </source>
</evidence>
<evidence type="ECO:0000259" key="2">
    <source>
        <dbReference type="Pfam" id="PF03807"/>
    </source>
</evidence>
<dbReference type="EMBL" id="JAUCGR010000002">
    <property type="protein sequence ID" value="MDM7831049.1"/>
    <property type="molecule type" value="Genomic_DNA"/>
</dbReference>
<evidence type="ECO:0000313" key="4">
    <source>
        <dbReference type="Proteomes" id="UP001321453"/>
    </source>
</evidence>
<dbReference type="RefSeq" id="WP_289446295.1">
    <property type="nucleotide sequence ID" value="NZ_JAUCGR010000002.1"/>
</dbReference>
<dbReference type="Pfam" id="PF03807">
    <property type="entry name" value="F420_oxidored"/>
    <property type="match status" value="1"/>
</dbReference>